<evidence type="ECO:0000313" key="14">
    <source>
        <dbReference type="Proteomes" id="UP000011724"/>
    </source>
</evidence>
<dbReference type="InterPro" id="IPR004090">
    <property type="entry name" value="Chemotax_Me-accpt_rcpt"/>
</dbReference>
<keyword evidence="14" id="KW-1185">Reference proteome</keyword>
<dbReference type="SMART" id="SM00283">
    <property type="entry name" value="MA"/>
    <property type="match status" value="1"/>
</dbReference>
<comment type="similarity">
    <text evidence="7">Belongs to the methyl-accepting chemotaxis (MCP) protein family.</text>
</comment>
<dbReference type="EMBL" id="FO203427">
    <property type="protein sequence ID" value="CCH50358.1"/>
    <property type="molecule type" value="Genomic_DNA"/>
</dbReference>
<dbReference type="Gene3D" id="3.30.450.20">
    <property type="entry name" value="PAS domain"/>
    <property type="match status" value="1"/>
</dbReference>
<dbReference type="PANTHER" id="PTHR43531:SF11">
    <property type="entry name" value="METHYL-ACCEPTING CHEMOTAXIS PROTEIN 3"/>
    <property type="match status" value="1"/>
</dbReference>
<evidence type="ECO:0000256" key="9">
    <source>
        <dbReference type="SAM" id="MobiDB-lite"/>
    </source>
</evidence>
<evidence type="ECO:0000259" key="11">
    <source>
        <dbReference type="PROSITE" id="PS50111"/>
    </source>
</evidence>
<keyword evidence="2" id="KW-1003">Cell membrane</keyword>
<dbReference type="PROSITE" id="PS50111">
    <property type="entry name" value="CHEMOTAXIS_TRANSDUC_2"/>
    <property type="match status" value="1"/>
</dbReference>
<dbReference type="eggNOG" id="COG0840">
    <property type="taxonomic scope" value="Bacteria"/>
</dbReference>
<dbReference type="STRING" id="1322246.BN4_20296"/>
<feature type="compositionally biased region" description="Low complexity" evidence="9">
    <location>
        <begin position="512"/>
        <end position="524"/>
    </location>
</feature>
<dbReference type="Proteomes" id="UP000011724">
    <property type="component" value="Chromosome"/>
</dbReference>
<dbReference type="KEGG" id="dpi:BN4_20296"/>
<dbReference type="InterPro" id="IPR051310">
    <property type="entry name" value="MCP_chemotaxis"/>
</dbReference>
<keyword evidence="3" id="KW-0145">Chemotaxis</keyword>
<feature type="compositionally biased region" description="Acidic residues" evidence="9">
    <location>
        <begin position="549"/>
        <end position="559"/>
    </location>
</feature>
<name>M1WYH8_PSEP2</name>
<evidence type="ECO:0000256" key="4">
    <source>
        <dbReference type="ARBA" id="ARBA00022692"/>
    </source>
</evidence>
<feature type="region of interest" description="Disordered" evidence="9">
    <location>
        <begin position="512"/>
        <end position="559"/>
    </location>
</feature>
<reference evidence="13 14" key="1">
    <citation type="journal article" date="2013" name="PLoS ONE">
        <title>The first genomic and proteomic characterization of a deep-sea sulfate reducer: insights into the piezophilic lifestyle of Desulfovibrio piezophilus.</title>
        <authorList>
            <person name="Pradel N."/>
            <person name="Ji B."/>
            <person name="Gimenez G."/>
            <person name="Talla E."/>
            <person name="Lenoble P."/>
            <person name="Garel M."/>
            <person name="Tamburini C."/>
            <person name="Fourquet P."/>
            <person name="Lebrun R."/>
            <person name="Bertin P."/>
            <person name="Denis Y."/>
            <person name="Pophillat M."/>
            <person name="Barbe V."/>
            <person name="Ollivier B."/>
            <person name="Dolla A."/>
        </authorList>
    </citation>
    <scope>NUCLEOTIDE SEQUENCE [LARGE SCALE GENOMIC DNA]</scope>
    <source>
        <strain evidence="14">DSM 10523 / SB164P1</strain>
    </source>
</reference>
<dbReference type="Pfam" id="PF00672">
    <property type="entry name" value="HAMP"/>
    <property type="match status" value="1"/>
</dbReference>
<dbReference type="PATRIC" id="fig|879567.3.peg.3381"/>
<evidence type="ECO:0000256" key="5">
    <source>
        <dbReference type="ARBA" id="ARBA00022989"/>
    </source>
</evidence>
<dbReference type="AlphaFoldDB" id="M1WYH8"/>
<dbReference type="InterPro" id="IPR033480">
    <property type="entry name" value="sCache_2"/>
</dbReference>
<dbReference type="OrthoDB" id="9791237at2"/>
<protein>
    <submittedName>
        <fullName evidence="13">Methyl-accepting chemotaxis sensory transducer with Cache sensor</fullName>
    </submittedName>
</protein>
<keyword evidence="5 10" id="KW-1133">Transmembrane helix</keyword>
<evidence type="ECO:0000256" key="6">
    <source>
        <dbReference type="ARBA" id="ARBA00023136"/>
    </source>
</evidence>
<evidence type="ECO:0000256" key="1">
    <source>
        <dbReference type="ARBA" id="ARBA00004651"/>
    </source>
</evidence>
<comment type="subcellular location">
    <subcellularLocation>
        <location evidence="1">Cell membrane</location>
        <topology evidence="1">Multi-pass membrane protein</topology>
    </subcellularLocation>
</comment>
<feature type="transmembrane region" description="Helical" evidence="10">
    <location>
        <begin position="12"/>
        <end position="33"/>
    </location>
</feature>
<evidence type="ECO:0000259" key="12">
    <source>
        <dbReference type="PROSITE" id="PS50885"/>
    </source>
</evidence>
<dbReference type="PROSITE" id="PS50885">
    <property type="entry name" value="HAMP"/>
    <property type="match status" value="1"/>
</dbReference>
<dbReference type="FunFam" id="1.10.287.950:FF:000001">
    <property type="entry name" value="Methyl-accepting chemotaxis sensory transducer"/>
    <property type="match status" value="1"/>
</dbReference>
<feature type="domain" description="Methyl-accepting transducer" evidence="11">
    <location>
        <begin position="271"/>
        <end position="486"/>
    </location>
</feature>
<dbReference type="GO" id="GO:0004888">
    <property type="term" value="F:transmembrane signaling receptor activity"/>
    <property type="evidence" value="ECO:0007669"/>
    <property type="project" value="InterPro"/>
</dbReference>
<dbReference type="RefSeq" id="WP_015416400.1">
    <property type="nucleotide sequence ID" value="NC_020409.1"/>
</dbReference>
<organism evidence="13 14">
    <name type="scientific">Pseudodesulfovibrio piezophilus (strain DSM 21447 / JCM 15486 / C1TLV30)</name>
    <name type="common">Desulfovibrio piezophilus</name>
    <dbReference type="NCBI Taxonomy" id="1322246"/>
    <lineage>
        <taxon>Bacteria</taxon>
        <taxon>Pseudomonadati</taxon>
        <taxon>Thermodesulfobacteriota</taxon>
        <taxon>Desulfovibrionia</taxon>
        <taxon>Desulfovibrionales</taxon>
        <taxon>Desulfovibrionaceae</taxon>
    </lineage>
</organism>
<feature type="compositionally biased region" description="Polar residues" evidence="9">
    <location>
        <begin position="533"/>
        <end position="543"/>
    </location>
</feature>
<dbReference type="SUPFAM" id="SSF58104">
    <property type="entry name" value="Methyl-accepting chemotaxis protein (MCP) signaling domain"/>
    <property type="match status" value="1"/>
</dbReference>
<keyword evidence="4 10" id="KW-0812">Transmembrane</keyword>
<evidence type="ECO:0000256" key="7">
    <source>
        <dbReference type="ARBA" id="ARBA00029447"/>
    </source>
</evidence>
<dbReference type="GO" id="GO:0007165">
    <property type="term" value="P:signal transduction"/>
    <property type="evidence" value="ECO:0007669"/>
    <property type="project" value="UniProtKB-KW"/>
</dbReference>
<keyword evidence="8" id="KW-0807">Transducer</keyword>
<evidence type="ECO:0000256" key="8">
    <source>
        <dbReference type="PROSITE-ProRule" id="PRU00284"/>
    </source>
</evidence>
<dbReference type="InterPro" id="IPR003660">
    <property type="entry name" value="HAMP_dom"/>
</dbReference>
<feature type="domain" description="HAMP" evidence="12">
    <location>
        <begin position="214"/>
        <end position="266"/>
    </location>
</feature>
<evidence type="ECO:0000256" key="10">
    <source>
        <dbReference type="SAM" id="Phobius"/>
    </source>
</evidence>
<gene>
    <name evidence="13" type="ordered locus">BN4_20296</name>
</gene>
<dbReference type="Pfam" id="PF17200">
    <property type="entry name" value="sCache_2"/>
    <property type="match status" value="1"/>
</dbReference>
<evidence type="ECO:0000256" key="3">
    <source>
        <dbReference type="ARBA" id="ARBA00022500"/>
    </source>
</evidence>
<evidence type="ECO:0000256" key="2">
    <source>
        <dbReference type="ARBA" id="ARBA00022475"/>
    </source>
</evidence>
<dbReference type="SMART" id="SM01049">
    <property type="entry name" value="Cache_2"/>
    <property type="match status" value="1"/>
</dbReference>
<proteinExistence type="inferred from homology"/>
<accession>M1WYH8</accession>
<dbReference type="GO" id="GO:0006935">
    <property type="term" value="P:chemotaxis"/>
    <property type="evidence" value="ECO:0007669"/>
    <property type="project" value="UniProtKB-KW"/>
</dbReference>
<dbReference type="CDD" id="cd06225">
    <property type="entry name" value="HAMP"/>
    <property type="match status" value="1"/>
</dbReference>
<dbReference type="GO" id="GO:0005886">
    <property type="term" value="C:plasma membrane"/>
    <property type="evidence" value="ECO:0007669"/>
    <property type="project" value="UniProtKB-SubCell"/>
</dbReference>
<reference evidence="14" key="2">
    <citation type="journal article" date="2013" name="Stand. Genomic Sci.">
        <title>Complete genome sequence of Desulfocapsa sulfexigens, a marine deltaproteobacterium specialized in disproportionating inorganic sulfur compounds.</title>
        <authorList>
            <person name="Finster K.W."/>
            <person name="Kjeldsen K.U."/>
            <person name="Kube M."/>
            <person name="Reinhardt R."/>
            <person name="Mussmann M."/>
            <person name="Amann R."/>
            <person name="Schreiber L."/>
        </authorList>
    </citation>
    <scope>NUCLEOTIDE SEQUENCE [LARGE SCALE GENOMIC DNA]</scope>
    <source>
        <strain evidence="14">DSM 10523 / SB164P1</strain>
    </source>
</reference>
<dbReference type="PRINTS" id="PR00260">
    <property type="entry name" value="CHEMTRNSDUCR"/>
</dbReference>
<dbReference type="BioCyc" id="DPIE1322246:BN4_RS15725-MONOMER"/>
<dbReference type="Pfam" id="PF00015">
    <property type="entry name" value="MCPsignal"/>
    <property type="match status" value="1"/>
</dbReference>
<dbReference type="SMART" id="SM00304">
    <property type="entry name" value="HAMP"/>
    <property type="match status" value="1"/>
</dbReference>
<dbReference type="HOGENOM" id="CLU_000445_107_21_7"/>
<dbReference type="InterPro" id="IPR004089">
    <property type="entry name" value="MCPsignal_dom"/>
</dbReference>
<evidence type="ECO:0000313" key="13">
    <source>
        <dbReference type="EMBL" id="CCH50358.1"/>
    </source>
</evidence>
<keyword evidence="6 10" id="KW-0472">Membrane</keyword>
<sequence>MKRFQDWGMRSKIVSLFLASFFLFLLGIVGHFIPLLGDSLMDEKRTATQSVVEVAYGLIDYWAGQASSGAVSEEQAKAEAMTQLRDVRYKGQEYFWINDMKQVMIMHGVKQALDGKDLTNLKDQDGVFLFQEMTKVARSAGEGFVSYRWPKPGSEKAVPKVSFVKLFKPWGWVIGSGIYVDDVDAQVSRLSWTILGPTLAGMLLCVLVVLYVTRSMVRSLVDAVKVTNSMAKGDLTRNFASGTKDEVGQLASGMQNMLKELRRVVGDVTLAARQVTEGSGELASSAIELSRGATEQATSVEMVSSSMDQMTASIEQNAENAQATNRMTNKAADDTESGGIAVAKTVEAMKQIADKILIIEEIARQTNLLALNAAIEAARAGEHGKGFAVVAAEVRKLAERSGKAASEISELSSSSVRVAEEAGSLLKQIVPDIQKTAELVQEIAVASDEQSKGGEQVNKAIRALDSVIQHNASASEQVASTAEELSGEAVQLQKSIAFFKIEQREASFQTRPVTVTKTPSTSSVDSEGFKTSLAPTASGTTNSGVALDLGDDDADFERF</sequence>
<dbReference type="Gene3D" id="1.10.287.950">
    <property type="entry name" value="Methyl-accepting chemotaxis protein"/>
    <property type="match status" value="1"/>
</dbReference>
<feature type="transmembrane region" description="Helical" evidence="10">
    <location>
        <begin position="190"/>
        <end position="212"/>
    </location>
</feature>
<dbReference type="PANTHER" id="PTHR43531">
    <property type="entry name" value="PROTEIN ICFG"/>
    <property type="match status" value="1"/>
</dbReference>